<keyword evidence="6 12" id="KW-0472">Membrane</keyword>
<dbReference type="InterPro" id="IPR017452">
    <property type="entry name" value="GPCR_Rhodpsn_7TM"/>
</dbReference>
<proteinExistence type="inferred from homology"/>
<dbReference type="GO" id="GO:0043410">
    <property type="term" value="P:positive regulation of MAPK cascade"/>
    <property type="evidence" value="ECO:0007669"/>
    <property type="project" value="TreeGrafter"/>
</dbReference>
<feature type="domain" description="G-protein coupled receptors family 1 profile" evidence="13">
    <location>
        <begin position="77"/>
        <end position="393"/>
    </location>
</feature>
<dbReference type="EMBL" id="CACVKT020000582">
    <property type="protein sequence ID" value="CAC5361060.1"/>
    <property type="molecule type" value="Genomic_DNA"/>
</dbReference>
<dbReference type="Gene3D" id="1.20.1070.10">
    <property type="entry name" value="Rhodopsin 7-helix transmembrane proteins"/>
    <property type="match status" value="1"/>
</dbReference>
<organism evidence="14 15">
    <name type="scientific">Mytilus coruscus</name>
    <name type="common">Sea mussel</name>
    <dbReference type="NCBI Taxonomy" id="42192"/>
    <lineage>
        <taxon>Eukaryota</taxon>
        <taxon>Metazoa</taxon>
        <taxon>Spiralia</taxon>
        <taxon>Lophotrochozoa</taxon>
        <taxon>Mollusca</taxon>
        <taxon>Bivalvia</taxon>
        <taxon>Autobranchia</taxon>
        <taxon>Pteriomorphia</taxon>
        <taxon>Mytilida</taxon>
        <taxon>Mytiloidea</taxon>
        <taxon>Mytilidae</taxon>
        <taxon>Mytilinae</taxon>
        <taxon>Mytilus</taxon>
    </lineage>
</organism>
<feature type="transmembrane region" description="Helical" evidence="12">
    <location>
        <begin position="377"/>
        <end position="396"/>
    </location>
</feature>
<comment type="similarity">
    <text evidence="10">Belongs to the G-protein coupled receptor 1 family.</text>
</comment>
<sequence>MSANISDSISSYDILPSFNSSSKFTIGHIGENSSSIPPNISGTNYSSDDPPNSIYTPWQQALVTLVLVLLVIGTIVGNCLVCIAVGIVKKLQTPSNLLILSLAVSDLLVAVLVMPFVTTYQVLSYWPFGNEICDLFTSLDVILCTASILNLCMISVDRYFVITRPFQYAMKRTPKRMGIMIAGVWCSSVLISVPPLFGWKQDPPKWHCVISQNIGYQIYATLGAFYVPLFVMLAVYYRIWRVSSRLAKKESTNQLGSIDKGQSNVHYSNRVKTNSVETGGTVLPNGNLRNGCHSEKEEDESVEMLARNSASVQRRRFTIKSILPKGRRSSGHKDSKAIKTLGIIMGGFTACWLPFFILAVIRPFVGDNDIPFHMISVFNWLGYFNSFLNPVIYARFNRDFRTPFKEILCLRCKGINVRIRSESYVEQYGPDPRLRDCLRPPTSSVVRYDSQGRTEVHLGNGSTPSESKV</sequence>
<evidence type="ECO:0000256" key="10">
    <source>
        <dbReference type="RuleBase" id="RU000688"/>
    </source>
</evidence>
<keyword evidence="15" id="KW-1185">Reference proteome</keyword>
<evidence type="ECO:0000256" key="12">
    <source>
        <dbReference type="SAM" id="Phobius"/>
    </source>
</evidence>
<keyword evidence="3 10" id="KW-0812">Transmembrane</keyword>
<dbReference type="InterPro" id="IPR000276">
    <property type="entry name" value="GPCR_Rhodpsn"/>
</dbReference>
<evidence type="ECO:0000313" key="15">
    <source>
        <dbReference type="Proteomes" id="UP000507470"/>
    </source>
</evidence>
<dbReference type="Proteomes" id="UP000507470">
    <property type="component" value="Unassembled WGS sequence"/>
</dbReference>
<keyword evidence="2" id="KW-1003">Cell membrane</keyword>
<name>A0A6J8A4M5_MYTCO</name>
<keyword evidence="7" id="KW-1015">Disulfide bond</keyword>
<dbReference type="GO" id="GO:0005886">
    <property type="term" value="C:plasma membrane"/>
    <property type="evidence" value="ECO:0007669"/>
    <property type="project" value="UniProtKB-SubCell"/>
</dbReference>
<dbReference type="SUPFAM" id="SSF81321">
    <property type="entry name" value="Family A G protein-coupled receptor-like"/>
    <property type="match status" value="1"/>
</dbReference>
<evidence type="ECO:0000256" key="4">
    <source>
        <dbReference type="ARBA" id="ARBA00022989"/>
    </source>
</evidence>
<dbReference type="AlphaFoldDB" id="A0A6J8A4M5"/>
<comment type="subcellular location">
    <subcellularLocation>
        <location evidence="1">Cell membrane</location>
        <topology evidence="1">Multi-pass membrane protein</topology>
    </subcellularLocation>
</comment>
<keyword evidence="4 12" id="KW-1133">Transmembrane helix</keyword>
<dbReference type="GO" id="GO:0004993">
    <property type="term" value="F:G protein-coupled serotonin receptor activity"/>
    <property type="evidence" value="ECO:0007669"/>
    <property type="project" value="UniProtKB-ARBA"/>
</dbReference>
<evidence type="ECO:0000256" key="8">
    <source>
        <dbReference type="ARBA" id="ARBA00023170"/>
    </source>
</evidence>
<keyword evidence="9 10" id="KW-0807">Transducer</keyword>
<evidence type="ECO:0000256" key="1">
    <source>
        <dbReference type="ARBA" id="ARBA00004651"/>
    </source>
</evidence>
<dbReference type="SMART" id="SM01381">
    <property type="entry name" value="7TM_GPCR_Srsx"/>
    <property type="match status" value="1"/>
</dbReference>
<evidence type="ECO:0000259" key="13">
    <source>
        <dbReference type="PROSITE" id="PS50262"/>
    </source>
</evidence>
<protein>
    <submittedName>
        <fullName evidence="14">HTR7</fullName>
    </submittedName>
</protein>
<feature type="region of interest" description="Disordered" evidence="11">
    <location>
        <begin position="441"/>
        <end position="469"/>
    </location>
</feature>
<feature type="transmembrane region" description="Helical" evidence="12">
    <location>
        <begin position="337"/>
        <end position="365"/>
    </location>
</feature>
<dbReference type="Pfam" id="PF00001">
    <property type="entry name" value="7tm_1"/>
    <property type="match status" value="1"/>
</dbReference>
<evidence type="ECO:0000313" key="14">
    <source>
        <dbReference type="EMBL" id="CAC5361060.1"/>
    </source>
</evidence>
<evidence type="ECO:0000256" key="9">
    <source>
        <dbReference type="ARBA" id="ARBA00023224"/>
    </source>
</evidence>
<evidence type="ECO:0000256" key="7">
    <source>
        <dbReference type="ARBA" id="ARBA00023157"/>
    </source>
</evidence>
<evidence type="ECO:0000256" key="5">
    <source>
        <dbReference type="ARBA" id="ARBA00023040"/>
    </source>
</evidence>
<feature type="compositionally biased region" description="Polar residues" evidence="11">
    <location>
        <begin position="460"/>
        <end position="469"/>
    </location>
</feature>
<evidence type="ECO:0000256" key="3">
    <source>
        <dbReference type="ARBA" id="ARBA00022692"/>
    </source>
</evidence>
<feature type="transmembrane region" description="Helical" evidence="12">
    <location>
        <begin position="135"/>
        <end position="156"/>
    </location>
</feature>
<dbReference type="PRINTS" id="PR00237">
    <property type="entry name" value="GPCRRHODOPSN"/>
</dbReference>
<dbReference type="PROSITE" id="PS00237">
    <property type="entry name" value="G_PROTEIN_RECEP_F1_1"/>
    <property type="match status" value="1"/>
</dbReference>
<dbReference type="OrthoDB" id="5951059at2759"/>
<keyword evidence="8 10" id="KW-0675">Receptor</keyword>
<keyword evidence="5 10" id="KW-0297">G-protein coupled receptor</keyword>
<dbReference type="GO" id="GO:0071880">
    <property type="term" value="P:adenylate cyclase-activating adrenergic receptor signaling pathway"/>
    <property type="evidence" value="ECO:0007669"/>
    <property type="project" value="TreeGrafter"/>
</dbReference>
<feature type="transmembrane region" description="Helical" evidence="12">
    <location>
        <begin position="97"/>
        <end position="123"/>
    </location>
</feature>
<gene>
    <name evidence="14" type="ORF">MCOR_3321</name>
</gene>
<evidence type="ECO:0000256" key="11">
    <source>
        <dbReference type="SAM" id="MobiDB-lite"/>
    </source>
</evidence>
<feature type="transmembrane region" description="Helical" evidence="12">
    <location>
        <begin position="217"/>
        <end position="239"/>
    </location>
</feature>
<reference evidence="14 15" key="1">
    <citation type="submission" date="2020-06" db="EMBL/GenBank/DDBJ databases">
        <authorList>
            <person name="Li R."/>
            <person name="Bekaert M."/>
        </authorList>
    </citation>
    <scope>NUCLEOTIDE SEQUENCE [LARGE SCALE GENOMIC DNA]</scope>
    <source>
        <strain evidence="15">wild</strain>
    </source>
</reference>
<feature type="transmembrane region" description="Helical" evidence="12">
    <location>
        <begin position="61"/>
        <end position="85"/>
    </location>
</feature>
<dbReference type="PROSITE" id="PS50262">
    <property type="entry name" value="G_PROTEIN_RECEP_F1_2"/>
    <property type="match status" value="1"/>
</dbReference>
<evidence type="ECO:0000256" key="6">
    <source>
        <dbReference type="ARBA" id="ARBA00023136"/>
    </source>
</evidence>
<evidence type="ECO:0000256" key="2">
    <source>
        <dbReference type="ARBA" id="ARBA00022475"/>
    </source>
</evidence>
<feature type="transmembrane region" description="Helical" evidence="12">
    <location>
        <begin position="177"/>
        <end position="197"/>
    </location>
</feature>
<dbReference type="PANTHER" id="PTHR24248:SF199">
    <property type="entry name" value="IP13425P-RELATED"/>
    <property type="match status" value="1"/>
</dbReference>
<accession>A0A6J8A4M5</accession>
<dbReference type="PANTHER" id="PTHR24248">
    <property type="entry name" value="ADRENERGIC RECEPTOR-RELATED G-PROTEIN COUPLED RECEPTOR"/>
    <property type="match status" value="1"/>
</dbReference>
<dbReference type="CDD" id="cd15329">
    <property type="entry name" value="7tmA_5-HT7"/>
    <property type="match status" value="1"/>
</dbReference>